<dbReference type="RefSeq" id="WP_058599094.1">
    <property type="nucleotide sequence ID" value="NZ_LDQA01000011.1"/>
</dbReference>
<comment type="caution">
    <text evidence="1">The sequence shown here is derived from an EMBL/GenBank/DDBJ whole genome shotgun (WGS) entry which is preliminary data.</text>
</comment>
<sequence>MFGQQTGEVPVVLLTISHPMLSAPIRLSGDPTARLSEQPLRYGTASRGALYDFLPFAISLPDDVSERAPVAQIVLDNVDRTLVSMVRSIPTPSTVRIEIVLASSPDAVEIDFPAFQVQGVTFDASSMTLQLGLDDLTDKPFPAGNFDPSGFPGLF</sequence>
<accession>A0A175RV37</accession>
<dbReference type="Proteomes" id="UP000078529">
    <property type="component" value="Unassembled WGS sequence"/>
</dbReference>
<gene>
    <name evidence="1" type="ORF">NS365_04545</name>
</gene>
<evidence type="ECO:0000313" key="2">
    <source>
        <dbReference type="Proteomes" id="UP000078529"/>
    </source>
</evidence>
<evidence type="ECO:0000313" key="1">
    <source>
        <dbReference type="EMBL" id="KTR07331.1"/>
    </source>
</evidence>
<organism evidence="1 2">
    <name type="scientific">Aureimonas ureilytica</name>
    <dbReference type="NCBI Taxonomy" id="401562"/>
    <lineage>
        <taxon>Bacteria</taxon>
        <taxon>Pseudomonadati</taxon>
        <taxon>Pseudomonadota</taxon>
        <taxon>Alphaproteobacteria</taxon>
        <taxon>Hyphomicrobiales</taxon>
        <taxon>Aurantimonadaceae</taxon>
        <taxon>Aureimonas</taxon>
    </lineage>
</organism>
<reference evidence="1 2" key="1">
    <citation type="journal article" date="2016" name="Front. Microbiol.">
        <title>Genomic Resource of Rice Seed Associated Bacteria.</title>
        <authorList>
            <person name="Midha S."/>
            <person name="Bansal K."/>
            <person name="Sharma S."/>
            <person name="Kumar N."/>
            <person name="Patil P.P."/>
            <person name="Chaudhry V."/>
            <person name="Patil P.B."/>
        </authorList>
    </citation>
    <scope>NUCLEOTIDE SEQUENCE [LARGE SCALE GENOMIC DNA]</scope>
    <source>
        <strain evidence="1 2">NS365</strain>
    </source>
</reference>
<dbReference type="Pfam" id="PF08875">
    <property type="entry name" value="DUF1833"/>
    <property type="match status" value="1"/>
</dbReference>
<dbReference type="EMBL" id="LDQA01000011">
    <property type="protein sequence ID" value="KTR07331.1"/>
    <property type="molecule type" value="Genomic_DNA"/>
</dbReference>
<proteinExistence type="predicted"/>
<evidence type="ECO:0008006" key="3">
    <source>
        <dbReference type="Google" id="ProtNLM"/>
    </source>
</evidence>
<dbReference type="InterPro" id="IPR014974">
    <property type="entry name" value="DUF1833"/>
</dbReference>
<keyword evidence="2" id="KW-1185">Reference proteome</keyword>
<protein>
    <recommendedName>
        <fullName evidence="3">DUF1833 domain-containing protein</fullName>
    </recommendedName>
</protein>
<dbReference type="PATRIC" id="fig|401562.4.peg.463"/>
<name>A0A175RV37_9HYPH</name>
<dbReference type="AlphaFoldDB" id="A0A175RV37"/>